<evidence type="ECO:0000256" key="1">
    <source>
        <dbReference type="SAM" id="MobiDB-lite"/>
    </source>
</evidence>
<reference evidence="2 3" key="1">
    <citation type="submission" date="2024-02" db="EMBL/GenBank/DDBJ databases">
        <title>Discinaceae phylogenomics.</title>
        <authorList>
            <person name="Dirks A.C."/>
            <person name="James T.Y."/>
        </authorList>
    </citation>
    <scope>NUCLEOTIDE SEQUENCE [LARGE SCALE GENOMIC DNA]</scope>
    <source>
        <strain evidence="2 3">ACD0624</strain>
    </source>
</reference>
<accession>A0ABR3G776</accession>
<comment type="caution">
    <text evidence="2">The sequence shown here is derived from an EMBL/GenBank/DDBJ whole genome shotgun (WGS) entry which is preliminary data.</text>
</comment>
<keyword evidence="3" id="KW-1185">Reference proteome</keyword>
<proteinExistence type="predicted"/>
<feature type="region of interest" description="Disordered" evidence="1">
    <location>
        <begin position="71"/>
        <end position="114"/>
    </location>
</feature>
<protein>
    <submittedName>
        <fullName evidence="2">Uncharacterized protein</fullName>
    </submittedName>
</protein>
<gene>
    <name evidence="2" type="ORF">Q9L58_009465</name>
</gene>
<dbReference type="EMBL" id="JBBBZM010000223">
    <property type="protein sequence ID" value="KAL0631673.1"/>
    <property type="molecule type" value="Genomic_DNA"/>
</dbReference>
<name>A0ABR3G776_9PEZI</name>
<evidence type="ECO:0000313" key="2">
    <source>
        <dbReference type="EMBL" id="KAL0631673.1"/>
    </source>
</evidence>
<sequence>MCMRVVERYAVCKCVYFTHGIDQCSAYGRRGHLVQDKLAVRAVAFGPFQSRPEASAVATVTVEATPSIPTQISTSQVAGNQSPHTAPKPVEQLKQKTAQDDKRRKVEGKSKNRFPLTEGNISFYYRNYE</sequence>
<organism evidence="2 3">
    <name type="scientific">Discina gigas</name>
    <dbReference type="NCBI Taxonomy" id="1032678"/>
    <lineage>
        <taxon>Eukaryota</taxon>
        <taxon>Fungi</taxon>
        <taxon>Dikarya</taxon>
        <taxon>Ascomycota</taxon>
        <taxon>Pezizomycotina</taxon>
        <taxon>Pezizomycetes</taxon>
        <taxon>Pezizales</taxon>
        <taxon>Discinaceae</taxon>
        <taxon>Discina</taxon>
    </lineage>
</organism>
<dbReference type="Proteomes" id="UP001447188">
    <property type="component" value="Unassembled WGS sequence"/>
</dbReference>
<evidence type="ECO:0000313" key="3">
    <source>
        <dbReference type="Proteomes" id="UP001447188"/>
    </source>
</evidence>
<feature type="compositionally biased region" description="Polar residues" evidence="1">
    <location>
        <begin position="71"/>
        <end position="84"/>
    </location>
</feature>
<feature type="compositionally biased region" description="Basic and acidic residues" evidence="1">
    <location>
        <begin position="91"/>
        <end position="110"/>
    </location>
</feature>